<sequence length="139" mass="15248">MQHLIAYLSVLAIFSVIDTLWLGTMASKVYRPLLGDIVIQDFRVAPAIAFYLFYAIGLVIFAVAPALKNGQWTTALLWGALFGLFAYGTYDLTNYATLRNWGFKVTAIDMAWGTFVSGTASLLAYAVSSWLLKLFGSAS</sequence>
<organism evidence="2 3">
    <name type="scientific">Terrihabitans soli</name>
    <dbReference type="NCBI Taxonomy" id="708113"/>
    <lineage>
        <taxon>Bacteria</taxon>
        <taxon>Pseudomonadati</taxon>
        <taxon>Pseudomonadota</taxon>
        <taxon>Alphaproteobacteria</taxon>
        <taxon>Hyphomicrobiales</taxon>
        <taxon>Terrihabitans</taxon>
    </lineage>
</organism>
<proteinExistence type="predicted"/>
<dbReference type="RefSeq" id="WP_222877092.1">
    <property type="nucleotide sequence ID" value="NZ_AP023361.1"/>
</dbReference>
<dbReference type="Proteomes" id="UP000515317">
    <property type="component" value="Chromosome"/>
</dbReference>
<gene>
    <name evidence="2" type="ORF">IZ6_12000</name>
</gene>
<dbReference type="EMBL" id="AP023361">
    <property type="protein sequence ID" value="BCJ90465.1"/>
    <property type="molecule type" value="Genomic_DNA"/>
</dbReference>
<dbReference type="AlphaFoldDB" id="A0A6S6QRW6"/>
<keyword evidence="1" id="KW-1133">Transmembrane helix</keyword>
<keyword evidence="3" id="KW-1185">Reference proteome</keyword>
<feature type="transmembrane region" description="Helical" evidence="1">
    <location>
        <begin position="44"/>
        <end position="65"/>
    </location>
</feature>
<keyword evidence="1" id="KW-0472">Membrane</keyword>
<dbReference type="KEGG" id="tso:IZ6_12000"/>
<dbReference type="SUPFAM" id="SSF103473">
    <property type="entry name" value="MFS general substrate transporter"/>
    <property type="match status" value="1"/>
</dbReference>
<evidence type="ECO:0000313" key="3">
    <source>
        <dbReference type="Proteomes" id="UP000515317"/>
    </source>
</evidence>
<keyword evidence="1" id="KW-0812">Transmembrane</keyword>
<feature type="transmembrane region" description="Helical" evidence="1">
    <location>
        <begin position="5"/>
        <end position="24"/>
    </location>
</feature>
<protein>
    <submittedName>
        <fullName evidence="2">Membrane protein</fullName>
    </submittedName>
</protein>
<name>A0A6S6QRW6_9HYPH</name>
<evidence type="ECO:0000256" key="1">
    <source>
        <dbReference type="SAM" id="Phobius"/>
    </source>
</evidence>
<dbReference type="InterPro" id="IPR018687">
    <property type="entry name" value="DUF2177_membr"/>
</dbReference>
<feature type="transmembrane region" description="Helical" evidence="1">
    <location>
        <begin position="110"/>
        <end position="132"/>
    </location>
</feature>
<dbReference type="InterPro" id="IPR036259">
    <property type="entry name" value="MFS_trans_sf"/>
</dbReference>
<feature type="transmembrane region" description="Helical" evidence="1">
    <location>
        <begin position="72"/>
        <end position="90"/>
    </location>
</feature>
<reference evidence="2 3" key="1">
    <citation type="submission" date="2020-08" db="EMBL/GenBank/DDBJ databases">
        <title>Genome sequence of Rhizobiales bacterium strain IZ6.</title>
        <authorList>
            <person name="Nakai R."/>
            <person name="Naganuma T."/>
        </authorList>
    </citation>
    <scope>NUCLEOTIDE SEQUENCE [LARGE SCALE GENOMIC DNA]</scope>
    <source>
        <strain evidence="2 3">IZ6</strain>
    </source>
</reference>
<evidence type="ECO:0000313" key="2">
    <source>
        <dbReference type="EMBL" id="BCJ90465.1"/>
    </source>
</evidence>
<accession>A0A6S6QRW6</accession>
<dbReference type="Pfam" id="PF09945">
    <property type="entry name" value="DUF2177"/>
    <property type="match status" value="1"/>
</dbReference>